<organism evidence="1 2">
    <name type="scientific">Streptomyces evansiae</name>
    <dbReference type="NCBI Taxonomy" id="3075535"/>
    <lineage>
        <taxon>Bacteria</taxon>
        <taxon>Bacillati</taxon>
        <taxon>Actinomycetota</taxon>
        <taxon>Actinomycetes</taxon>
        <taxon>Kitasatosporales</taxon>
        <taxon>Streptomycetaceae</taxon>
        <taxon>Streptomyces</taxon>
    </lineage>
</organism>
<evidence type="ECO:0000313" key="2">
    <source>
        <dbReference type="Proteomes" id="UP001183610"/>
    </source>
</evidence>
<dbReference type="EMBL" id="JAVRET010000132">
    <property type="protein sequence ID" value="MDT0413383.1"/>
    <property type="molecule type" value="Genomic_DNA"/>
</dbReference>
<dbReference type="RefSeq" id="WP_199785331.1">
    <property type="nucleotide sequence ID" value="NZ_JAVRET010000132.1"/>
</dbReference>
<comment type="caution">
    <text evidence="1">The sequence shown here is derived from an EMBL/GenBank/DDBJ whole genome shotgun (WGS) entry which is preliminary data.</text>
</comment>
<name>A0ABU2R9K7_9ACTN</name>
<reference evidence="2" key="1">
    <citation type="submission" date="2023-07" db="EMBL/GenBank/DDBJ databases">
        <title>30 novel species of actinomycetes from the DSMZ collection.</title>
        <authorList>
            <person name="Nouioui I."/>
        </authorList>
    </citation>
    <scope>NUCLEOTIDE SEQUENCE [LARGE SCALE GENOMIC DNA]</scope>
    <source>
        <strain evidence="2">DSM 41979</strain>
    </source>
</reference>
<evidence type="ECO:0008006" key="3">
    <source>
        <dbReference type="Google" id="ProtNLM"/>
    </source>
</evidence>
<gene>
    <name evidence="1" type="ORF">RM698_30635</name>
</gene>
<dbReference type="Proteomes" id="UP001183610">
    <property type="component" value="Unassembled WGS sequence"/>
</dbReference>
<accession>A0ABU2R9K7</accession>
<evidence type="ECO:0000313" key="1">
    <source>
        <dbReference type="EMBL" id="MDT0413383.1"/>
    </source>
</evidence>
<keyword evidence="2" id="KW-1185">Reference proteome</keyword>
<sequence>MQALQGLVEHPSAVSPAGAVCCVRYASFRPRADRYRPRSLTDLPLVGVLLVWAKGPAWGAIGSHDAAR</sequence>
<protein>
    <recommendedName>
        <fullName evidence="3">Transposase</fullName>
    </recommendedName>
</protein>
<proteinExistence type="predicted"/>